<evidence type="ECO:0000313" key="3">
    <source>
        <dbReference type="Proteomes" id="UP000191612"/>
    </source>
</evidence>
<proteinExistence type="predicted"/>
<gene>
    <name evidence="2" type="ORF">PENSOL_c017G03142</name>
</gene>
<dbReference type="Proteomes" id="UP000191612">
    <property type="component" value="Unassembled WGS sequence"/>
</dbReference>
<name>A0A1V6R3Q9_9EURO</name>
<accession>A0A1V6R3Q9</accession>
<organism evidence="2 3">
    <name type="scientific">Penicillium solitum</name>
    <dbReference type="NCBI Taxonomy" id="60172"/>
    <lineage>
        <taxon>Eukaryota</taxon>
        <taxon>Fungi</taxon>
        <taxon>Dikarya</taxon>
        <taxon>Ascomycota</taxon>
        <taxon>Pezizomycotina</taxon>
        <taxon>Eurotiomycetes</taxon>
        <taxon>Eurotiomycetidae</taxon>
        <taxon>Eurotiales</taxon>
        <taxon>Aspergillaceae</taxon>
        <taxon>Penicillium</taxon>
    </lineage>
</organism>
<comment type="caution">
    <text evidence="2">The sequence shown here is derived from an EMBL/GenBank/DDBJ whole genome shotgun (WGS) entry which is preliminary data.</text>
</comment>
<dbReference type="EMBL" id="MDYO01000017">
    <property type="protein sequence ID" value="OQD96128.1"/>
    <property type="molecule type" value="Genomic_DNA"/>
</dbReference>
<dbReference type="AlphaFoldDB" id="A0A1V6R3Q9"/>
<dbReference type="STRING" id="60172.A0A1V6R3Q9"/>
<evidence type="ECO:0000256" key="1">
    <source>
        <dbReference type="SAM" id="MobiDB-lite"/>
    </source>
</evidence>
<protein>
    <submittedName>
        <fullName evidence="2">Uncharacterized protein</fullName>
    </submittedName>
</protein>
<keyword evidence="3" id="KW-1185">Reference proteome</keyword>
<feature type="region of interest" description="Disordered" evidence="1">
    <location>
        <begin position="122"/>
        <end position="148"/>
    </location>
</feature>
<evidence type="ECO:0000313" key="2">
    <source>
        <dbReference type="EMBL" id="OQD96128.1"/>
    </source>
</evidence>
<reference evidence="3" key="1">
    <citation type="journal article" date="2017" name="Nat. Microbiol.">
        <title>Global analysis of biosynthetic gene clusters reveals vast potential of secondary metabolite production in Penicillium species.</title>
        <authorList>
            <person name="Nielsen J.C."/>
            <person name="Grijseels S."/>
            <person name="Prigent S."/>
            <person name="Ji B."/>
            <person name="Dainat J."/>
            <person name="Nielsen K.F."/>
            <person name="Frisvad J.C."/>
            <person name="Workman M."/>
            <person name="Nielsen J."/>
        </authorList>
    </citation>
    <scope>NUCLEOTIDE SEQUENCE [LARGE SCALE GENOMIC DNA]</scope>
    <source>
        <strain evidence="3">IBT 29525</strain>
    </source>
</reference>
<sequence>MAQLPSLFFPDRFPAFQTIPHALSDQELSDLSLAVSMVKGKHLLRIENAVGDTPNSEAHNRFTLNELTFYGYDHAHKSRSTKSNPSTCSPNGRPDYSIWYGDEEESSVNAIAIEAKSDSRFPPGIPQALGYTGAVHRHRKEQKKQDCT</sequence>